<dbReference type="Pfam" id="PF00400">
    <property type="entry name" value="WD40"/>
    <property type="match status" value="1"/>
</dbReference>
<feature type="region of interest" description="Disordered" evidence="3">
    <location>
        <begin position="317"/>
        <end position="348"/>
    </location>
</feature>
<organism evidence="4">
    <name type="scientific">Arion vulgaris</name>
    <dbReference type="NCBI Taxonomy" id="1028688"/>
    <lineage>
        <taxon>Eukaryota</taxon>
        <taxon>Metazoa</taxon>
        <taxon>Spiralia</taxon>
        <taxon>Lophotrochozoa</taxon>
        <taxon>Mollusca</taxon>
        <taxon>Gastropoda</taxon>
        <taxon>Heterobranchia</taxon>
        <taxon>Euthyneura</taxon>
        <taxon>Panpulmonata</taxon>
        <taxon>Eupulmonata</taxon>
        <taxon>Stylommatophora</taxon>
        <taxon>Helicina</taxon>
        <taxon>Arionoidea</taxon>
        <taxon>Arionidae</taxon>
        <taxon>Arion</taxon>
    </lineage>
</organism>
<dbReference type="InterPro" id="IPR045151">
    <property type="entry name" value="DCAF8"/>
</dbReference>
<dbReference type="Gene3D" id="2.130.10.10">
    <property type="entry name" value="YVTN repeat-like/Quinoprotein amine dehydrogenase"/>
    <property type="match status" value="1"/>
</dbReference>
<gene>
    <name evidence="4" type="primary">ORF83996</name>
</gene>
<dbReference type="SMART" id="SM00320">
    <property type="entry name" value="WD40"/>
    <property type="match status" value="5"/>
</dbReference>
<dbReference type="AlphaFoldDB" id="A0A0B6ZW16"/>
<evidence type="ECO:0000256" key="2">
    <source>
        <dbReference type="ARBA" id="ARBA00022737"/>
    </source>
</evidence>
<evidence type="ECO:0000256" key="3">
    <source>
        <dbReference type="SAM" id="MobiDB-lite"/>
    </source>
</evidence>
<dbReference type="InterPro" id="IPR036322">
    <property type="entry name" value="WD40_repeat_dom_sf"/>
</dbReference>
<proteinExistence type="predicted"/>
<keyword evidence="1" id="KW-0853">WD repeat</keyword>
<dbReference type="SUPFAM" id="SSF50978">
    <property type="entry name" value="WD40 repeat-like"/>
    <property type="match status" value="1"/>
</dbReference>
<feature type="compositionally biased region" description="Acidic residues" evidence="3">
    <location>
        <begin position="327"/>
        <end position="340"/>
    </location>
</feature>
<evidence type="ECO:0000256" key="1">
    <source>
        <dbReference type="ARBA" id="ARBA00022574"/>
    </source>
</evidence>
<dbReference type="InterPro" id="IPR001680">
    <property type="entry name" value="WD40_rpt"/>
</dbReference>
<dbReference type="PANTHER" id="PTHR15574">
    <property type="entry name" value="WD REPEAT DOMAIN-CONTAINING FAMILY"/>
    <property type="match status" value="1"/>
</dbReference>
<dbReference type="GO" id="GO:0005737">
    <property type="term" value="C:cytoplasm"/>
    <property type="evidence" value="ECO:0007669"/>
    <property type="project" value="TreeGrafter"/>
</dbReference>
<dbReference type="GO" id="GO:0080008">
    <property type="term" value="C:Cul4-RING E3 ubiquitin ligase complex"/>
    <property type="evidence" value="ECO:0007669"/>
    <property type="project" value="TreeGrafter"/>
</dbReference>
<dbReference type="InterPro" id="IPR015943">
    <property type="entry name" value="WD40/YVTN_repeat-like_dom_sf"/>
</dbReference>
<sequence length="348" mass="39294">MPFSGDCHVISCARDGQVRLAELSLTGICKATRKLAQHRGAAHKLALEMDSPNVFLSCGEDAVTYLFDLRQERPHKLVTTKETEKKVPLYSIHSNPCDSRQFCVGGRDHYIRVYDKRKIAEDIDGGVLKKFCPDHLVNSEVKANVTCACYNYNGTEILGSYNDEDIYLFDNTMSDGANHVHKYTGHRNNATVKGVNFYGPKSEFIVSGSDCGHVYFWDKDTEAIINFQEGDDAGVINVLEPHPTLPVLATSGLDHDVKLWMPSQDVPQIDMDVLKKTLRKNHKERSMERVSAEPEMIGGQMLWFIMHHFRNSARRRMREEGQVLSSSDDDNENNSEDSDTNEMQCAQS</sequence>
<name>A0A0B6ZW16_9EUPU</name>
<reference evidence="4" key="1">
    <citation type="submission" date="2014-12" db="EMBL/GenBank/DDBJ databases">
        <title>Insight into the proteome of Arion vulgaris.</title>
        <authorList>
            <person name="Aradska J."/>
            <person name="Bulat T."/>
            <person name="Smidak R."/>
            <person name="Sarate P."/>
            <person name="Gangsoo J."/>
            <person name="Sialana F."/>
            <person name="Bilban M."/>
            <person name="Lubec G."/>
        </authorList>
    </citation>
    <scope>NUCLEOTIDE SEQUENCE</scope>
    <source>
        <tissue evidence="4">Skin</tissue>
    </source>
</reference>
<keyword evidence="2" id="KW-0677">Repeat</keyword>
<accession>A0A0B6ZW16</accession>
<evidence type="ECO:0000313" key="4">
    <source>
        <dbReference type="EMBL" id="CEK72798.1"/>
    </source>
</evidence>
<dbReference type="EMBL" id="HACG01025933">
    <property type="protein sequence ID" value="CEK72798.1"/>
    <property type="molecule type" value="Transcribed_RNA"/>
</dbReference>
<protein>
    <submittedName>
        <fullName evidence="4">Uncharacterized protein</fullName>
    </submittedName>
</protein>
<dbReference type="PANTHER" id="PTHR15574:SF21">
    <property type="entry name" value="DDB1- AND CUL4-ASSOCIATED FACTOR 8"/>
    <property type="match status" value="1"/>
</dbReference>